<gene>
    <name evidence="1" type="ORF">S01H4_45988</name>
</gene>
<protein>
    <recommendedName>
        <fullName evidence="2">Cytosolic protein</fullName>
    </recommendedName>
</protein>
<dbReference type="EMBL" id="BART01025646">
    <property type="protein sequence ID" value="GAH03289.1"/>
    <property type="molecule type" value="Genomic_DNA"/>
</dbReference>
<proteinExistence type="predicted"/>
<dbReference type="Pfam" id="PF20095">
    <property type="entry name" value="DUF6485"/>
    <property type="match status" value="1"/>
</dbReference>
<accession>X1DDZ4</accession>
<reference evidence="1" key="1">
    <citation type="journal article" date="2014" name="Front. Microbiol.">
        <title>High frequency of phylogenetically diverse reductive dehalogenase-homologous genes in deep subseafloor sedimentary metagenomes.</title>
        <authorList>
            <person name="Kawai M."/>
            <person name="Futagami T."/>
            <person name="Toyoda A."/>
            <person name="Takaki Y."/>
            <person name="Nishi S."/>
            <person name="Hori S."/>
            <person name="Arai W."/>
            <person name="Tsubouchi T."/>
            <person name="Morono Y."/>
            <person name="Uchiyama I."/>
            <person name="Ito T."/>
            <person name="Fujiyama A."/>
            <person name="Inagaki F."/>
            <person name="Takami H."/>
        </authorList>
    </citation>
    <scope>NUCLEOTIDE SEQUENCE</scope>
    <source>
        <strain evidence="1">Expedition CK06-06</strain>
    </source>
</reference>
<name>X1DDZ4_9ZZZZ</name>
<dbReference type="AlphaFoldDB" id="X1DDZ4"/>
<organism evidence="1">
    <name type="scientific">marine sediment metagenome</name>
    <dbReference type="NCBI Taxonomy" id="412755"/>
    <lineage>
        <taxon>unclassified sequences</taxon>
        <taxon>metagenomes</taxon>
        <taxon>ecological metagenomes</taxon>
    </lineage>
</organism>
<evidence type="ECO:0000313" key="1">
    <source>
        <dbReference type="EMBL" id="GAH03289.1"/>
    </source>
</evidence>
<sequence length="72" mass="8156">MECQIEVNKAKCPCTYEPCSRKGKCCDCISYHLELGELPGCVFPPEVEKTYDRSIARFVEVFAYKARSGRGD</sequence>
<comment type="caution">
    <text evidence="1">The sequence shown here is derived from an EMBL/GenBank/DDBJ whole genome shotgun (WGS) entry which is preliminary data.</text>
</comment>
<evidence type="ECO:0008006" key="2">
    <source>
        <dbReference type="Google" id="ProtNLM"/>
    </source>
</evidence>